<keyword evidence="1" id="KW-0812">Transmembrane</keyword>
<reference evidence="3" key="1">
    <citation type="submission" date="2023-02" db="EMBL/GenBank/DDBJ databases">
        <title>Genome of Flavobacteriaceae gen. nov. sp. strain F89.</title>
        <authorList>
            <person name="Wang Y."/>
        </authorList>
    </citation>
    <scope>NUCLEOTIDE SEQUENCE</scope>
    <source>
        <strain evidence="3">F89</strain>
    </source>
</reference>
<dbReference type="RefSeq" id="WP_317904038.1">
    <property type="nucleotide sequence ID" value="NZ_JAIRBC010000057.1"/>
</dbReference>
<dbReference type="AlphaFoldDB" id="A0AAE3EXF3"/>
<comment type="caution">
    <text evidence="3">The sequence shown here is derived from an EMBL/GenBank/DDBJ whole genome shotgun (WGS) entry which is preliminary data.</text>
</comment>
<proteinExistence type="predicted"/>
<name>A0AAE3EXF3_9FLAO</name>
<feature type="non-terminal residue" evidence="3">
    <location>
        <position position="476"/>
    </location>
</feature>
<organism evidence="3 4">
    <name type="scientific">Cerina litoralis</name>
    <dbReference type="NCBI Taxonomy" id="2874477"/>
    <lineage>
        <taxon>Bacteria</taxon>
        <taxon>Pseudomonadati</taxon>
        <taxon>Bacteroidota</taxon>
        <taxon>Flavobacteriia</taxon>
        <taxon>Flavobacteriales</taxon>
        <taxon>Flavobacteriaceae</taxon>
        <taxon>Cerina</taxon>
    </lineage>
</organism>
<dbReference type="PANTHER" id="PTHR35889:SF3">
    <property type="entry name" value="F-BOX DOMAIN-CONTAINING PROTEIN"/>
    <property type="match status" value="1"/>
</dbReference>
<evidence type="ECO:0000313" key="4">
    <source>
        <dbReference type="Proteomes" id="UP001200642"/>
    </source>
</evidence>
<gene>
    <name evidence="3" type="ORF">K8352_19235</name>
</gene>
<keyword evidence="1" id="KW-1133">Transmembrane helix</keyword>
<dbReference type="Proteomes" id="UP001200642">
    <property type="component" value="Unassembled WGS sequence"/>
</dbReference>
<dbReference type="Pfam" id="PF07635">
    <property type="entry name" value="PSCyt1"/>
    <property type="match status" value="1"/>
</dbReference>
<sequence length="476" mass="52458">MSNPKISKYYRWADYLIFGLTVFLVFCLLFESRIGLPALVGWLGRWHPLLLHFPIVLLLVAVFLSFTKGGVPRLLLAIAVLSALVTAVTGFLLGMEPADKGLLLTRHQWLGTGVTLLAVVWYVLESQGLGRWKVIKVLQILLVVMIGFAGHYGGMVTHGEEFLALPGTKERKKIPENPLIYGDIVTRVLDNNCVSCHNPDKQKGELVMATYEDLMAGGKSGNTIVPGDVEKSELIMRLHLPPTDEDHMPPESKKPLSDSEIQILERWIALGASDTLKLDQLPGNEPLAALVNEMRTPDPMGQWAGLPFVADSTLENLGSDYLTIKRVAGSSNALVINMYMPPEYDPRLILDLKRIAPNIVELDLSGLPIGEKEMGLIALCGNLDRLEIDRTPVTDADMGRLKGLSKLRLLKVYQTGIGDGSLQVLESLPDLKKLYLWRTGVTESGLEGLKAKRPALLVDDGIEPKLQAFFEPKDST</sequence>
<dbReference type="PANTHER" id="PTHR35889">
    <property type="entry name" value="CYCLOINULO-OLIGOSACCHARIDE FRUCTANOTRANSFERASE-RELATED"/>
    <property type="match status" value="1"/>
</dbReference>
<keyword evidence="4" id="KW-1185">Reference proteome</keyword>
<evidence type="ECO:0000313" key="3">
    <source>
        <dbReference type="EMBL" id="MCG2462905.1"/>
    </source>
</evidence>
<protein>
    <recommendedName>
        <fullName evidence="2">Cytochrome C Planctomycete-type domain-containing protein</fullName>
    </recommendedName>
</protein>
<dbReference type="SUPFAM" id="SSF52047">
    <property type="entry name" value="RNI-like"/>
    <property type="match status" value="1"/>
</dbReference>
<keyword evidence="1" id="KW-0472">Membrane</keyword>
<feature type="transmembrane region" description="Helical" evidence="1">
    <location>
        <begin position="136"/>
        <end position="154"/>
    </location>
</feature>
<feature type="transmembrane region" description="Helical" evidence="1">
    <location>
        <begin position="12"/>
        <end position="34"/>
    </location>
</feature>
<dbReference type="InterPro" id="IPR011429">
    <property type="entry name" value="Cyt_c_Planctomycete-type"/>
</dbReference>
<feature type="transmembrane region" description="Helical" evidence="1">
    <location>
        <begin position="107"/>
        <end position="124"/>
    </location>
</feature>
<evidence type="ECO:0000256" key="1">
    <source>
        <dbReference type="SAM" id="Phobius"/>
    </source>
</evidence>
<dbReference type="EMBL" id="JAIRBC010000057">
    <property type="protein sequence ID" value="MCG2462905.1"/>
    <property type="molecule type" value="Genomic_DNA"/>
</dbReference>
<dbReference type="InterPro" id="IPR032675">
    <property type="entry name" value="LRR_dom_sf"/>
</dbReference>
<accession>A0AAE3EXF3</accession>
<feature type="transmembrane region" description="Helical" evidence="1">
    <location>
        <begin position="46"/>
        <end position="67"/>
    </location>
</feature>
<dbReference type="Gene3D" id="3.80.10.10">
    <property type="entry name" value="Ribonuclease Inhibitor"/>
    <property type="match status" value="1"/>
</dbReference>
<evidence type="ECO:0000259" key="2">
    <source>
        <dbReference type="Pfam" id="PF07635"/>
    </source>
</evidence>
<feature type="transmembrane region" description="Helical" evidence="1">
    <location>
        <begin position="74"/>
        <end position="95"/>
    </location>
</feature>
<feature type="domain" description="Cytochrome C Planctomycete-type" evidence="2">
    <location>
        <begin position="193"/>
        <end position="251"/>
    </location>
</feature>